<dbReference type="InterPro" id="IPR011991">
    <property type="entry name" value="ArsR-like_HTH"/>
</dbReference>
<protein>
    <submittedName>
        <fullName evidence="5">Transcriptional regulator, MarR family</fullName>
    </submittedName>
</protein>
<dbReference type="InterPro" id="IPR036388">
    <property type="entry name" value="WH-like_DNA-bd_sf"/>
</dbReference>
<dbReference type="PROSITE" id="PS50995">
    <property type="entry name" value="HTH_MARR_2"/>
    <property type="match status" value="1"/>
</dbReference>
<dbReference type="CDD" id="cd00090">
    <property type="entry name" value="HTH_ARSR"/>
    <property type="match status" value="1"/>
</dbReference>
<dbReference type="HOGENOM" id="CLU_129233_0_0_11"/>
<evidence type="ECO:0000313" key="5">
    <source>
        <dbReference type="EMBL" id="EFQ82405.1"/>
    </source>
</evidence>
<dbReference type="Gene3D" id="1.10.10.10">
    <property type="entry name" value="Winged helix-like DNA-binding domain superfamily/Winged helix DNA-binding domain"/>
    <property type="match status" value="1"/>
</dbReference>
<dbReference type="InterPro" id="IPR023187">
    <property type="entry name" value="Tscrpt_reg_MarR-type_CS"/>
</dbReference>
<organism evidence="5 6">
    <name type="scientific">Aeromicrobium marinum DSM 15272</name>
    <dbReference type="NCBI Taxonomy" id="585531"/>
    <lineage>
        <taxon>Bacteria</taxon>
        <taxon>Bacillati</taxon>
        <taxon>Actinomycetota</taxon>
        <taxon>Actinomycetes</taxon>
        <taxon>Propionibacteriales</taxon>
        <taxon>Nocardioidaceae</taxon>
        <taxon>Aeromicrobium</taxon>
    </lineage>
</organism>
<evidence type="ECO:0000256" key="3">
    <source>
        <dbReference type="ARBA" id="ARBA00023163"/>
    </source>
</evidence>
<proteinExistence type="predicted"/>
<dbReference type="InterPro" id="IPR036390">
    <property type="entry name" value="WH_DNA-bd_sf"/>
</dbReference>
<dbReference type="SMART" id="SM00347">
    <property type="entry name" value="HTH_MARR"/>
    <property type="match status" value="1"/>
</dbReference>
<gene>
    <name evidence="5" type="ORF">HMPREF0063_12567</name>
</gene>
<name>E2SEV8_9ACTN</name>
<dbReference type="Proteomes" id="UP000003111">
    <property type="component" value="Unassembled WGS sequence"/>
</dbReference>
<dbReference type="EMBL" id="ACLF03000008">
    <property type="protein sequence ID" value="EFQ82405.1"/>
    <property type="molecule type" value="Genomic_DNA"/>
</dbReference>
<evidence type="ECO:0000256" key="1">
    <source>
        <dbReference type="ARBA" id="ARBA00023015"/>
    </source>
</evidence>
<evidence type="ECO:0000259" key="4">
    <source>
        <dbReference type="PROSITE" id="PS50995"/>
    </source>
</evidence>
<keyword evidence="2" id="KW-0238">DNA-binding</keyword>
<reference evidence="5" key="1">
    <citation type="submission" date="2010-08" db="EMBL/GenBank/DDBJ databases">
        <authorList>
            <person name="Muzny D."/>
            <person name="Qin X."/>
            <person name="Buhay C."/>
            <person name="Dugan-Rocha S."/>
            <person name="Ding Y."/>
            <person name="Chen G."/>
            <person name="Hawes A."/>
            <person name="Holder M."/>
            <person name="Jhangiani S."/>
            <person name="Johnson A."/>
            <person name="Khan Z."/>
            <person name="Li Z."/>
            <person name="Liu W."/>
            <person name="Liu X."/>
            <person name="Perez L."/>
            <person name="Shen H."/>
            <person name="Wang Q."/>
            <person name="Watt J."/>
            <person name="Xi L."/>
            <person name="Xin Y."/>
            <person name="Zhou J."/>
            <person name="Deng J."/>
            <person name="Jiang H."/>
            <person name="Liu Y."/>
            <person name="Qu J."/>
            <person name="Song X.-Z."/>
            <person name="Zhang L."/>
            <person name="Villasana D."/>
            <person name="Johnson A."/>
            <person name="Liu J."/>
            <person name="Liyanage D."/>
            <person name="Lorensuhewa L."/>
            <person name="Robinson T."/>
            <person name="Song A."/>
            <person name="Song B.-B."/>
            <person name="Dinh H."/>
            <person name="Thornton R."/>
            <person name="Coyle M."/>
            <person name="Francisco L."/>
            <person name="Jackson L."/>
            <person name="Javaid M."/>
            <person name="Korchina V."/>
            <person name="Kovar C."/>
            <person name="Mata R."/>
            <person name="Mathew T."/>
            <person name="Ngo R."/>
            <person name="Nguyen L."/>
            <person name="Nguyen N."/>
            <person name="Okwuonu G."/>
            <person name="Ongeri F."/>
            <person name="Pham C."/>
            <person name="Simmons D."/>
            <person name="Wilczek-Boney K."/>
            <person name="Hale W."/>
            <person name="Jakkamsetti A."/>
            <person name="Pham P."/>
            <person name="Ruth R."/>
            <person name="San Lucas F."/>
            <person name="Warren J."/>
            <person name="Zhang J."/>
            <person name="Zhao Z."/>
            <person name="Zhou C."/>
            <person name="Zhu D."/>
            <person name="Lee S."/>
            <person name="Bess C."/>
            <person name="Blankenburg K."/>
            <person name="Forbes L."/>
            <person name="Fu Q."/>
            <person name="Gubbala S."/>
            <person name="Hirani K."/>
            <person name="Jayaseelan J.C."/>
            <person name="Lara F."/>
            <person name="Munidasa M."/>
            <person name="Palculict T."/>
            <person name="Patil S."/>
            <person name="Pu L.-L."/>
            <person name="Saada N."/>
            <person name="Tang L."/>
            <person name="Weissenberger G."/>
            <person name="Zhu Y."/>
            <person name="Hemphill L."/>
            <person name="Shang Y."/>
            <person name="Youmans B."/>
            <person name="Ayvaz T."/>
            <person name="Ross M."/>
            <person name="Santibanez J."/>
            <person name="Aqrawi P."/>
            <person name="Gross S."/>
            <person name="Joshi V."/>
            <person name="Fowler G."/>
            <person name="Nazareth L."/>
            <person name="Reid J."/>
            <person name="Worley K."/>
            <person name="Petrosino J."/>
            <person name="Highlander S."/>
            <person name="Gibbs R."/>
        </authorList>
    </citation>
    <scope>NUCLEOTIDE SEQUENCE [LARGE SCALE GENOMIC DNA]</scope>
    <source>
        <strain evidence="5">DSM 15272</strain>
    </source>
</reference>
<sequence>MSPVDEAFESLEEFLTRLFSMVESDAMTTLADGDLPVSQFRMLHCVMRQGEPVAISELARAVGLSTAAAGRNVDQLVRLGLVERDESEEDRRIKLVSLTDSGLAVTDSHLEAKRTALRTLLARLPEADCRRLTEALHPILTGDYLCTIPKESDDLHRTT</sequence>
<dbReference type="PRINTS" id="PR00598">
    <property type="entry name" value="HTHMARR"/>
</dbReference>
<feature type="domain" description="HTH marR-type" evidence="4">
    <location>
        <begin position="8"/>
        <end position="141"/>
    </location>
</feature>
<accession>E2SEV8</accession>
<keyword evidence="3" id="KW-0804">Transcription</keyword>
<dbReference type="PANTHER" id="PTHR42756:SF1">
    <property type="entry name" value="TRANSCRIPTIONAL REPRESSOR OF EMRAB OPERON"/>
    <property type="match status" value="1"/>
</dbReference>
<dbReference type="InterPro" id="IPR000835">
    <property type="entry name" value="HTH_MarR-typ"/>
</dbReference>
<dbReference type="eggNOG" id="COG1846">
    <property type="taxonomic scope" value="Bacteria"/>
</dbReference>
<dbReference type="SUPFAM" id="SSF46785">
    <property type="entry name" value="Winged helix' DNA-binding domain"/>
    <property type="match status" value="1"/>
</dbReference>
<dbReference type="GO" id="GO:0003700">
    <property type="term" value="F:DNA-binding transcription factor activity"/>
    <property type="evidence" value="ECO:0007669"/>
    <property type="project" value="InterPro"/>
</dbReference>
<dbReference type="PANTHER" id="PTHR42756">
    <property type="entry name" value="TRANSCRIPTIONAL REGULATOR, MARR"/>
    <property type="match status" value="1"/>
</dbReference>
<dbReference type="STRING" id="585531.HMPREF0063_12567"/>
<comment type="caution">
    <text evidence="5">The sequence shown here is derived from an EMBL/GenBank/DDBJ whole genome shotgun (WGS) entry which is preliminary data.</text>
</comment>
<dbReference type="GO" id="GO:0003677">
    <property type="term" value="F:DNA binding"/>
    <property type="evidence" value="ECO:0007669"/>
    <property type="project" value="UniProtKB-KW"/>
</dbReference>
<keyword evidence="1" id="KW-0805">Transcription regulation</keyword>
<dbReference type="RefSeq" id="WP_007078795.1">
    <property type="nucleotide sequence ID" value="NZ_CM001024.1"/>
</dbReference>
<evidence type="ECO:0000256" key="2">
    <source>
        <dbReference type="ARBA" id="ARBA00023125"/>
    </source>
</evidence>
<dbReference type="Pfam" id="PF12802">
    <property type="entry name" value="MarR_2"/>
    <property type="match status" value="1"/>
</dbReference>
<keyword evidence="6" id="KW-1185">Reference proteome</keyword>
<evidence type="ECO:0000313" key="6">
    <source>
        <dbReference type="Proteomes" id="UP000003111"/>
    </source>
</evidence>
<dbReference type="AlphaFoldDB" id="E2SEV8"/>
<dbReference type="PROSITE" id="PS01117">
    <property type="entry name" value="HTH_MARR_1"/>
    <property type="match status" value="1"/>
</dbReference>